<organism evidence="2 3">
    <name type="scientific">Paenibacillus xylanilyticus</name>
    <dbReference type="NCBI Taxonomy" id="248903"/>
    <lineage>
        <taxon>Bacteria</taxon>
        <taxon>Bacillati</taxon>
        <taxon>Bacillota</taxon>
        <taxon>Bacilli</taxon>
        <taxon>Bacillales</taxon>
        <taxon>Paenibacillaceae</taxon>
        <taxon>Paenibacillus</taxon>
    </lineage>
</organism>
<dbReference type="InterPro" id="IPR011646">
    <property type="entry name" value="KAP_P-loop"/>
</dbReference>
<dbReference type="Gene3D" id="3.40.50.300">
    <property type="entry name" value="P-loop containing nucleotide triphosphate hydrolases"/>
    <property type="match status" value="1"/>
</dbReference>
<dbReference type="InterPro" id="IPR027417">
    <property type="entry name" value="P-loop_NTPase"/>
</dbReference>
<reference evidence="2 3" key="1">
    <citation type="submission" date="2020-05" db="EMBL/GenBank/DDBJ databases">
        <title>Genome Sequencing of Type Strains.</title>
        <authorList>
            <person name="Lemaire J.F."/>
            <person name="Inderbitzin P."/>
            <person name="Gregorio O.A."/>
            <person name="Collins S.B."/>
            <person name="Wespe N."/>
            <person name="Knight-Connoni V."/>
        </authorList>
    </citation>
    <scope>NUCLEOTIDE SEQUENCE [LARGE SCALE GENOMIC DNA]</scope>
    <source>
        <strain evidence="2 3">LMG 21957</strain>
    </source>
</reference>
<dbReference type="SUPFAM" id="SSF52540">
    <property type="entry name" value="P-loop containing nucleoside triphosphate hydrolases"/>
    <property type="match status" value="1"/>
</dbReference>
<comment type="caution">
    <text evidence="2">The sequence shown here is derived from an EMBL/GenBank/DDBJ whole genome shotgun (WGS) entry which is preliminary data.</text>
</comment>
<evidence type="ECO:0000313" key="3">
    <source>
        <dbReference type="Proteomes" id="UP000526125"/>
    </source>
</evidence>
<dbReference type="RefSeq" id="WP_024634159.1">
    <property type="nucleotide sequence ID" value="NZ_JABMCB010000154.1"/>
</dbReference>
<protein>
    <recommendedName>
        <fullName evidence="1">KAP NTPase domain-containing protein</fullName>
    </recommendedName>
</protein>
<gene>
    <name evidence="2" type="ORF">HP552_05450</name>
</gene>
<dbReference type="Pfam" id="PF07693">
    <property type="entry name" value="KAP_NTPase"/>
    <property type="match status" value="1"/>
</dbReference>
<keyword evidence="3" id="KW-1185">Reference proteome</keyword>
<dbReference type="AlphaFoldDB" id="A0A7Y6BUI7"/>
<evidence type="ECO:0000313" key="2">
    <source>
        <dbReference type="EMBL" id="NUU74686.1"/>
    </source>
</evidence>
<accession>A0A7Y6BUI7</accession>
<dbReference type="EMBL" id="JABMCB010000154">
    <property type="protein sequence ID" value="NUU74686.1"/>
    <property type="molecule type" value="Genomic_DNA"/>
</dbReference>
<proteinExistence type="predicted"/>
<sequence length="617" mass="71384">MNNILTTINEYIETPNTDYSIMINGKWGSGKTYFILNELKPFIEAKKGYNNSSFSVIYISLNGLNKLDSISEQVILARMPQNKVTKMSYGIAKSAINIIGNIPGDYSKLVQSFSQSGLDGLMDNLGRVLDFSTSVIVFDDLERIDKNVSIQSVLGYINSNFIEHQKIKVILVANTDKLFEDTSDYAVIQEKFIDRVIEYKSNLKGNLMAYAKTFFSGLSDSQKMLIGFVEENEFEILRQLEVAECTNLRTLRFILSKFERVLRVIDPHEFNNEYGLMIFRFILAISVEYKNGNIKLLIDEKENLLEIQTYRVIKLAKARNKQSSGTTEEPSFMDRFYDKYVEKNEGWRSFPSIYDYILYGALNEEALKMEIDILMEKNKIHLTFLNKLIDYYYQEDEQLNEIAKECIFYATKGLYKPYDYIILEVYLRKLIESGYIEVDLNYQESLKKGLQLVLSNKTEFIVSNSVFTNEISDYSELRLIIEEKQNESKSLKKNENINAFLSAMRDTKVPLYSSDIFKKVYQDKFFFTRIPKELFSQSIIVSSNYNLQSLISIYRDTFESVSNAGAHYYSEKAKLISLADEIDCAMTKVSVKPLKQKILQDLISTLYSCAEHLEATR</sequence>
<evidence type="ECO:0000259" key="1">
    <source>
        <dbReference type="Pfam" id="PF07693"/>
    </source>
</evidence>
<feature type="domain" description="KAP NTPase" evidence="1">
    <location>
        <begin position="2"/>
        <end position="262"/>
    </location>
</feature>
<dbReference type="Proteomes" id="UP000526125">
    <property type="component" value="Unassembled WGS sequence"/>
</dbReference>
<name>A0A7Y6BUI7_9BACL</name>